<gene>
    <name evidence="2" type="ORF">B9Z37_11600</name>
</gene>
<keyword evidence="3" id="KW-1185">Reference proteome</keyword>
<name>A0A315FI64_9BURK</name>
<evidence type="ECO:0000313" key="2">
    <source>
        <dbReference type="EMBL" id="PUE52807.1"/>
    </source>
</evidence>
<feature type="region of interest" description="Disordered" evidence="1">
    <location>
        <begin position="42"/>
        <end position="83"/>
    </location>
</feature>
<dbReference type="Proteomes" id="UP000250790">
    <property type="component" value="Unassembled WGS sequence"/>
</dbReference>
<proteinExistence type="predicted"/>
<evidence type="ECO:0000313" key="3">
    <source>
        <dbReference type="Proteomes" id="UP000250790"/>
    </source>
</evidence>
<protein>
    <submittedName>
        <fullName evidence="2">Uncharacterized protein</fullName>
    </submittedName>
</protein>
<feature type="region of interest" description="Disordered" evidence="1">
    <location>
        <begin position="129"/>
        <end position="152"/>
    </location>
</feature>
<dbReference type="EMBL" id="NESN01000004">
    <property type="protein sequence ID" value="PUE52807.1"/>
    <property type="molecule type" value="Genomic_DNA"/>
</dbReference>
<reference evidence="2 3" key="1">
    <citation type="submission" date="2017-04" db="EMBL/GenBank/DDBJ databases">
        <title>Unexpected and diverse lifestyles within the genus Limnohabitans.</title>
        <authorList>
            <person name="Kasalicky V."/>
            <person name="Mehrshad M."/>
            <person name="Andrei S.-A."/>
            <person name="Salcher M."/>
            <person name="Kratochvilova H."/>
            <person name="Simek K."/>
            <person name="Ghai R."/>
        </authorList>
    </citation>
    <scope>NUCLEOTIDE SEQUENCE [LARGE SCALE GENOMIC DNA]</scope>
    <source>
        <strain evidence="2 3">II-B4</strain>
    </source>
</reference>
<dbReference type="RefSeq" id="WP_108313177.1">
    <property type="nucleotide sequence ID" value="NZ_NESN01000004.1"/>
</dbReference>
<dbReference type="AlphaFoldDB" id="A0A315FI64"/>
<comment type="caution">
    <text evidence="2">The sequence shown here is derived from an EMBL/GenBank/DDBJ whole genome shotgun (WGS) entry which is preliminary data.</text>
</comment>
<organism evidence="2 3">
    <name type="scientific">Limnohabitans parvus II-B4</name>
    <dbReference type="NCBI Taxonomy" id="1293052"/>
    <lineage>
        <taxon>Bacteria</taxon>
        <taxon>Pseudomonadati</taxon>
        <taxon>Pseudomonadota</taxon>
        <taxon>Betaproteobacteria</taxon>
        <taxon>Burkholderiales</taxon>
        <taxon>Comamonadaceae</taxon>
        <taxon>Limnohabitans</taxon>
    </lineage>
</organism>
<accession>A0A315FI64</accession>
<evidence type="ECO:0000256" key="1">
    <source>
        <dbReference type="SAM" id="MobiDB-lite"/>
    </source>
</evidence>
<sequence length="355" mass="35669">MKCNHCGASLRPTAKLCIQCGNAVGTAPEPVAAPAPAVADVPAAPAAPEQSQTAAPAQEASPLVPDTTPAPVLDEPAPPAPVQEPVQVPAQAAVQMPEELPVQAPAAAPEIATAPAAQATAKYEVAPEFATPPAAPSPAPAPTSANSAKQAQATSKSGVKMAVGGLGLLTAGAVAYFALAGGSKAPAPQEAPAPAQVAAPAAPAAPAPAAVAARTVDKAFINDMLQLVGQDQWSALADMVSNAQAQANPNAQALREQAQTALSSRNHAQAQKLTLELLLTDPQSGSAWLLASQVFAAQDITQPAQSALKLAYYFAKDRAQALSSLAEFARAAEPKFKAVANQTSPQLPAIPARKP</sequence>